<dbReference type="SUPFAM" id="SSF53639">
    <property type="entry name" value="AraD/HMP-PK domain-like"/>
    <property type="match status" value="1"/>
</dbReference>
<dbReference type="GO" id="GO:0019568">
    <property type="term" value="P:arabinose catabolic process"/>
    <property type="evidence" value="ECO:0007669"/>
    <property type="project" value="UniProtKB-KW"/>
</dbReference>
<dbReference type="Gene3D" id="3.40.225.10">
    <property type="entry name" value="Class II aldolase/adducin N-terminal domain"/>
    <property type="match status" value="1"/>
</dbReference>
<comment type="pathway">
    <text evidence="12">Carbohydrate degradation; L-arabinose degradation via L-ribulose; D-xylulose 5-phosphate from L-arabinose (bacterial route): step 3/3.</text>
</comment>
<dbReference type="RefSeq" id="WP_185417380.1">
    <property type="nucleotide sequence ID" value="NZ_JAAROS010000003.1"/>
</dbReference>
<dbReference type="PANTHER" id="PTHR22789:SF8">
    <property type="entry name" value="L-RIBULOSE-5-PHOSPHATE 4-EPIMERASE SGBE"/>
    <property type="match status" value="1"/>
</dbReference>
<evidence type="ECO:0000256" key="12">
    <source>
        <dbReference type="ARBA" id="ARBA00060520"/>
    </source>
</evidence>
<keyword evidence="5" id="KW-0479">Metal-binding</keyword>
<dbReference type="NCBIfam" id="NF006047">
    <property type="entry name" value="PRK08193.1"/>
    <property type="match status" value="1"/>
</dbReference>
<evidence type="ECO:0000256" key="2">
    <source>
        <dbReference type="ARBA" id="ARBA00001947"/>
    </source>
</evidence>
<evidence type="ECO:0000256" key="10">
    <source>
        <dbReference type="ARBA" id="ARBA00032206"/>
    </source>
</evidence>
<evidence type="ECO:0000256" key="9">
    <source>
        <dbReference type="ARBA" id="ARBA00023277"/>
    </source>
</evidence>
<reference evidence="17 18" key="1">
    <citation type="submission" date="2020-03" db="EMBL/GenBank/DDBJ databases">
        <title>Soil Listeria distribution.</title>
        <authorList>
            <person name="Liao J."/>
            <person name="Wiedmann M."/>
        </authorList>
    </citation>
    <scope>NUCLEOTIDE SEQUENCE [LARGE SCALE GENOMIC DNA]</scope>
    <source>
        <strain evidence="15 17">FSL L7-1387</strain>
        <strain evidence="16 18">FSL L7-1427</strain>
    </source>
</reference>
<proteinExistence type="inferred from homology"/>
<dbReference type="InterPro" id="IPR001303">
    <property type="entry name" value="Aldolase_II/adducin_N"/>
</dbReference>
<accession>A0A7X0XJG3</accession>
<dbReference type="Proteomes" id="UP000541955">
    <property type="component" value="Unassembled WGS sequence"/>
</dbReference>
<dbReference type="CDD" id="cd00398">
    <property type="entry name" value="Aldolase_II"/>
    <property type="match status" value="1"/>
</dbReference>
<keyword evidence="9" id="KW-0119">Carbohydrate metabolism</keyword>
<dbReference type="PANTHER" id="PTHR22789">
    <property type="entry name" value="FUCULOSE PHOSPHATE ALDOLASE"/>
    <property type="match status" value="1"/>
</dbReference>
<dbReference type="EC" id="5.1.3.4" evidence="4"/>
<dbReference type="InterPro" id="IPR036409">
    <property type="entry name" value="Aldolase_II/adducin_N_sf"/>
</dbReference>
<dbReference type="EMBL" id="JAARRU010000002">
    <property type="protein sequence ID" value="MBC1565265.1"/>
    <property type="molecule type" value="Genomic_DNA"/>
</dbReference>
<keyword evidence="6" id="KW-0862">Zinc</keyword>
<evidence type="ECO:0000256" key="4">
    <source>
        <dbReference type="ARBA" id="ARBA00013186"/>
    </source>
</evidence>
<dbReference type="EMBL" id="JAARRW010000002">
    <property type="protein sequence ID" value="MBC1561651.1"/>
    <property type="molecule type" value="Genomic_DNA"/>
</dbReference>
<organism evidence="15 17">
    <name type="scientific">Listeria booriae</name>
    <dbReference type="NCBI Taxonomy" id="1552123"/>
    <lineage>
        <taxon>Bacteria</taxon>
        <taxon>Bacillati</taxon>
        <taxon>Bacillota</taxon>
        <taxon>Bacilli</taxon>
        <taxon>Bacillales</taxon>
        <taxon>Listeriaceae</taxon>
        <taxon>Listeria</taxon>
    </lineage>
</organism>
<dbReference type="GO" id="GO:0016832">
    <property type="term" value="F:aldehyde-lyase activity"/>
    <property type="evidence" value="ECO:0007669"/>
    <property type="project" value="TreeGrafter"/>
</dbReference>
<evidence type="ECO:0000313" key="17">
    <source>
        <dbReference type="Proteomes" id="UP000541955"/>
    </source>
</evidence>
<evidence type="ECO:0000313" key="18">
    <source>
        <dbReference type="Proteomes" id="UP000586951"/>
    </source>
</evidence>
<evidence type="ECO:0000259" key="14">
    <source>
        <dbReference type="SMART" id="SM01007"/>
    </source>
</evidence>
<evidence type="ECO:0000256" key="3">
    <source>
        <dbReference type="ARBA" id="ARBA00010037"/>
    </source>
</evidence>
<dbReference type="GO" id="GO:0046872">
    <property type="term" value="F:metal ion binding"/>
    <property type="evidence" value="ECO:0007669"/>
    <property type="project" value="UniProtKB-KW"/>
</dbReference>
<dbReference type="Proteomes" id="UP000586951">
    <property type="component" value="Unassembled WGS sequence"/>
</dbReference>
<dbReference type="AlphaFoldDB" id="A0A7X0XJG3"/>
<evidence type="ECO:0000256" key="1">
    <source>
        <dbReference type="ARBA" id="ARBA00001726"/>
    </source>
</evidence>
<keyword evidence="7" id="KW-0054">Arabinose catabolism</keyword>
<evidence type="ECO:0000256" key="5">
    <source>
        <dbReference type="ARBA" id="ARBA00022723"/>
    </source>
</evidence>
<evidence type="ECO:0000256" key="13">
    <source>
        <dbReference type="ARBA" id="ARBA00074961"/>
    </source>
</evidence>
<evidence type="ECO:0000256" key="11">
    <source>
        <dbReference type="ARBA" id="ARBA00053542"/>
    </source>
</evidence>
<evidence type="ECO:0000313" key="15">
    <source>
        <dbReference type="EMBL" id="MBC1561651.1"/>
    </source>
</evidence>
<dbReference type="GO" id="GO:0005829">
    <property type="term" value="C:cytosol"/>
    <property type="evidence" value="ECO:0007669"/>
    <property type="project" value="TreeGrafter"/>
</dbReference>
<feature type="domain" description="Class II aldolase/adducin N-terminal" evidence="14">
    <location>
        <begin position="7"/>
        <end position="197"/>
    </location>
</feature>
<dbReference type="SMART" id="SM01007">
    <property type="entry name" value="Aldolase_II"/>
    <property type="match status" value="1"/>
</dbReference>
<evidence type="ECO:0000313" key="16">
    <source>
        <dbReference type="EMBL" id="MBC1565265.1"/>
    </source>
</evidence>
<comment type="similarity">
    <text evidence="3">Belongs to the aldolase class II family. AraD/FucA subfamily.</text>
</comment>
<comment type="cofactor">
    <cofactor evidence="2">
        <name>Zn(2+)</name>
        <dbReference type="ChEBI" id="CHEBI:29105"/>
    </cofactor>
</comment>
<dbReference type="FunFam" id="3.40.225.10:FF:000001">
    <property type="entry name" value="L-ribulose-5-phosphate 4-epimerase UlaF"/>
    <property type="match status" value="1"/>
</dbReference>
<comment type="catalytic activity">
    <reaction evidence="1">
        <text>L-ribulose 5-phosphate = D-xylulose 5-phosphate</text>
        <dbReference type="Rhea" id="RHEA:22368"/>
        <dbReference type="ChEBI" id="CHEBI:57737"/>
        <dbReference type="ChEBI" id="CHEBI:58226"/>
        <dbReference type="EC" id="5.1.3.4"/>
    </reaction>
</comment>
<evidence type="ECO:0000256" key="8">
    <source>
        <dbReference type="ARBA" id="ARBA00023235"/>
    </source>
</evidence>
<protein>
    <recommendedName>
        <fullName evidence="13">L-ribulose-5-phosphate 4-epimerase</fullName>
        <ecNumber evidence="4">5.1.3.4</ecNumber>
    </recommendedName>
    <alternativeName>
        <fullName evidence="10">Phosphoribulose isomerase</fullName>
    </alternativeName>
</protein>
<dbReference type="InterPro" id="IPR050197">
    <property type="entry name" value="Aldolase_class_II_sugar_metab"/>
</dbReference>
<comment type="function">
    <text evidence="11">Involved in the degradation of L-arabinose. Catalyzes the interconversion of L-ribulose 5-phosphate (LRu5P) and D-xylulose 5-phosphate (D-Xu5P) via a retroaldol/aldol mechanism (carbon-carbon bond cleavage analogous to a class II aldolase reaction).</text>
</comment>
<evidence type="ECO:0000256" key="7">
    <source>
        <dbReference type="ARBA" id="ARBA00022935"/>
    </source>
</evidence>
<dbReference type="NCBIfam" id="NF009003">
    <property type="entry name" value="PRK12348.1"/>
    <property type="match status" value="1"/>
</dbReference>
<gene>
    <name evidence="15" type="ORF">HB902_06180</name>
    <name evidence="16" type="ORF">HB907_07595</name>
</gene>
<evidence type="ECO:0000256" key="6">
    <source>
        <dbReference type="ARBA" id="ARBA00022833"/>
    </source>
</evidence>
<dbReference type="Pfam" id="PF00596">
    <property type="entry name" value="Aldolase_II"/>
    <property type="match status" value="1"/>
</dbReference>
<name>A0A7X0XJG3_9LIST</name>
<dbReference type="GO" id="GO:0008742">
    <property type="term" value="F:L-ribulose-phosphate 4-epimerase activity"/>
    <property type="evidence" value="ECO:0007669"/>
    <property type="project" value="UniProtKB-EC"/>
</dbReference>
<sequence>MLEDLKEEVFQANLELPERGLIKYTWGNVSAFDKASQCFVIKPSGVGYAEMKASDMVVVDLDNHVVEGDLNPSSDTPTHAVLYRNFPEIGGIVHTHSTWATIWAQAGLDVPAMGTTHADTFFGAVPCARVLTQDEIDAGYEHETGNVIVETFSERGVNPTDVPGVLLHGHGPFTWGKDATSAVMNAVVLDEVCKMNYYTRQLNSYAEELPKRVLDKHYLRKHGKNAYYGQGK</sequence>
<comment type="caution">
    <text evidence="15">The sequence shown here is derived from an EMBL/GenBank/DDBJ whole genome shotgun (WGS) entry which is preliminary data.</text>
</comment>
<keyword evidence="8" id="KW-0413">Isomerase</keyword>